<proteinExistence type="predicted"/>
<reference evidence="1" key="1">
    <citation type="submission" date="2014-09" db="EMBL/GenBank/DDBJ databases">
        <authorList>
            <person name="Magalhaes I.L.F."/>
            <person name="Oliveira U."/>
            <person name="Santos F.R."/>
            <person name="Vidigal T.H.D.A."/>
            <person name="Brescovit A.D."/>
            <person name="Santos A.J."/>
        </authorList>
    </citation>
    <scope>NUCLEOTIDE SEQUENCE</scope>
    <source>
        <tissue evidence="1">Shoot tissue taken approximately 20 cm above the soil surface</tissue>
    </source>
</reference>
<dbReference type="AlphaFoldDB" id="A0A0A9AB93"/>
<evidence type="ECO:0000313" key="1">
    <source>
        <dbReference type="EMBL" id="JAD46250.1"/>
    </source>
</evidence>
<accession>A0A0A9AB93</accession>
<organism evidence="1">
    <name type="scientific">Arundo donax</name>
    <name type="common">Giant reed</name>
    <name type="synonym">Donax arundinaceus</name>
    <dbReference type="NCBI Taxonomy" id="35708"/>
    <lineage>
        <taxon>Eukaryota</taxon>
        <taxon>Viridiplantae</taxon>
        <taxon>Streptophyta</taxon>
        <taxon>Embryophyta</taxon>
        <taxon>Tracheophyta</taxon>
        <taxon>Spermatophyta</taxon>
        <taxon>Magnoliopsida</taxon>
        <taxon>Liliopsida</taxon>
        <taxon>Poales</taxon>
        <taxon>Poaceae</taxon>
        <taxon>PACMAD clade</taxon>
        <taxon>Arundinoideae</taxon>
        <taxon>Arundineae</taxon>
        <taxon>Arundo</taxon>
    </lineage>
</organism>
<sequence>MYRLDQSCVKFAVLLDLQFCCMRDLNKLFLYPFQVRAFST</sequence>
<name>A0A0A9AB93_ARUDO</name>
<dbReference type="EMBL" id="GBRH01251645">
    <property type="protein sequence ID" value="JAD46250.1"/>
    <property type="molecule type" value="Transcribed_RNA"/>
</dbReference>
<reference evidence="1" key="2">
    <citation type="journal article" date="2015" name="Data Brief">
        <title>Shoot transcriptome of the giant reed, Arundo donax.</title>
        <authorList>
            <person name="Barrero R.A."/>
            <person name="Guerrero F.D."/>
            <person name="Moolhuijzen P."/>
            <person name="Goolsby J.A."/>
            <person name="Tidwell J."/>
            <person name="Bellgard S.E."/>
            <person name="Bellgard M.I."/>
        </authorList>
    </citation>
    <scope>NUCLEOTIDE SEQUENCE</scope>
    <source>
        <tissue evidence="1">Shoot tissue taken approximately 20 cm above the soil surface</tissue>
    </source>
</reference>
<protein>
    <submittedName>
        <fullName evidence="1">Uncharacterized protein</fullName>
    </submittedName>
</protein>